<dbReference type="HAMAP" id="MF_01114">
    <property type="entry name" value="RecX"/>
    <property type="match status" value="1"/>
</dbReference>
<dbReference type="Pfam" id="PF21982">
    <property type="entry name" value="RecX_HTH1"/>
    <property type="match status" value="1"/>
</dbReference>
<evidence type="ECO:0000313" key="9">
    <source>
        <dbReference type="EMBL" id="MDH5833937.1"/>
    </source>
</evidence>
<evidence type="ECO:0000256" key="5">
    <source>
        <dbReference type="HAMAP-Rule" id="MF_01114"/>
    </source>
</evidence>
<dbReference type="InterPro" id="IPR053924">
    <property type="entry name" value="RecX_HTH_2nd"/>
</dbReference>
<comment type="function">
    <text evidence="5">Modulates RecA activity.</text>
</comment>
<gene>
    <name evidence="5 9" type="primary">recX</name>
    <name evidence="9" type="ORF">QFW81_08360</name>
</gene>
<comment type="similarity">
    <text evidence="2 5">Belongs to the RecX family.</text>
</comment>
<evidence type="ECO:0000256" key="1">
    <source>
        <dbReference type="ARBA" id="ARBA00004496"/>
    </source>
</evidence>
<evidence type="ECO:0000259" key="8">
    <source>
        <dbReference type="Pfam" id="PF21982"/>
    </source>
</evidence>
<dbReference type="InterPro" id="IPR036388">
    <property type="entry name" value="WH-like_DNA-bd_sf"/>
</dbReference>
<keyword evidence="10" id="KW-1185">Reference proteome</keyword>
<dbReference type="Gene3D" id="1.10.10.10">
    <property type="entry name" value="Winged helix-like DNA-binding domain superfamily/Winged helix DNA-binding domain"/>
    <property type="match status" value="3"/>
</dbReference>
<reference evidence="9 10" key="1">
    <citation type="submission" date="2023-04" db="EMBL/GenBank/DDBJ databases">
        <title>Luteimonas sp. M1R5S59.</title>
        <authorList>
            <person name="Sun J.-Q."/>
        </authorList>
    </citation>
    <scope>NUCLEOTIDE SEQUENCE [LARGE SCALE GENOMIC DNA]</scope>
    <source>
        <strain evidence="9 10">M1R5S59</strain>
    </source>
</reference>
<dbReference type="InterPro" id="IPR003783">
    <property type="entry name" value="Regulatory_RecX"/>
</dbReference>
<feature type="domain" description="RecX third three-helical" evidence="7">
    <location>
        <begin position="110"/>
        <end position="152"/>
    </location>
</feature>
<feature type="domain" description="RecX first three-helical" evidence="8">
    <location>
        <begin position="18"/>
        <end position="55"/>
    </location>
</feature>
<name>A0ABT6JTY1_9GAMM</name>
<dbReference type="RefSeq" id="WP_280578245.1">
    <property type="nucleotide sequence ID" value="NZ_JARXRO010000014.1"/>
</dbReference>
<dbReference type="EMBL" id="JARXRO010000014">
    <property type="protein sequence ID" value="MDH5833937.1"/>
    <property type="molecule type" value="Genomic_DNA"/>
</dbReference>
<evidence type="ECO:0000256" key="3">
    <source>
        <dbReference type="ARBA" id="ARBA00018111"/>
    </source>
</evidence>
<protein>
    <recommendedName>
        <fullName evidence="3 5">Regulatory protein RecX</fullName>
    </recommendedName>
</protein>
<proteinExistence type="inferred from homology"/>
<accession>A0ABT6JTY1</accession>
<dbReference type="Proteomes" id="UP001156873">
    <property type="component" value="Unassembled WGS sequence"/>
</dbReference>
<evidence type="ECO:0000259" key="6">
    <source>
        <dbReference type="Pfam" id="PF02631"/>
    </source>
</evidence>
<comment type="subcellular location">
    <subcellularLocation>
        <location evidence="1 5">Cytoplasm</location>
    </subcellularLocation>
</comment>
<dbReference type="InterPro" id="IPR053925">
    <property type="entry name" value="RecX_HTH_3rd"/>
</dbReference>
<evidence type="ECO:0000256" key="4">
    <source>
        <dbReference type="ARBA" id="ARBA00022490"/>
    </source>
</evidence>
<feature type="domain" description="RecX second three-helical" evidence="6">
    <location>
        <begin position="62"/>
        <end position="102"/>
    </location>
</feature>
<keyword evidence="4 5" id="KW-0963">Cytoplasm</keyword>
<dbReference type="InterPro" id="IPR053926">
    <property type="entry name" value="RecX_HTH_1st"/>
</dbReference>
<evidence type="ECO:0000256" key="2">
    <source>
        <dbReference type="ARBA" id="ARBA00009695"/>
    </source>
</evidence>
<evidence type="ECO:0000259" key="7">
    <source>
        <dbReference type="Pfam" id="PF21981"/>
    </source>
</evidence>
<organism evidence="9 10">
    <name type="scientific">Luteimonas kalidii</name>
    <dbReference type="NCBI Taxonomy" id="3042025"/>
    <lineage>
        <taxon>Bacteria</taxon>
        <taxon>Pseudomonadati</taxon>
        <taxon>Pseudomonadota</taxon>
        <taxon>Gammaproteobacteria</taxon>
        <taxon>Lysobacterales</taxon>
        <taxon>Lysobacteraceae</taxon>
        <taxon>Luteimonas</taxon>
    </lineage>
</organism>
<evidence type="ECO:0000313" key="10">
    <source>
        <dbReference type="Proteomes" id="UP001156873"/>
    </source>
</evidence>
<sequence>MSDTDRPRWQRPVPTPTQRALGLLVRREHSRKELTRKLSARGVDAEDARAAVERLADAGWQDDTRFAESLVRSRASSGYGPRHIRAELGTHGLGGEAVEEAMATFEGDWTEAARDLVRRRFGESGPVDLAQRRKAADLLARRGFDGDSIRAATRFDPDDVVG</sequence>
<dbReference type="Pfam" id="PF21981">
    <property type="entry name" value="RecX_HTH3"/>
    <property type="match status" value="1"/>
</dbReference>
<dbReference type="Pfam" id="PF02631">
    <property type="entry name" value="RecX_HTH2"/>
    <property type="match status" value="1"/>
</dbReference>
<comment type="caution">
    <text evidence="9">The sequence shown here is derived from an EMBL/GenBank/DDBJ whole genome shotgun (WGS) entry which is preliminary data.</text>
</comment>
<dbReference type="NCBIfam" id="NF001054">
    <property type="entry name" value="PRK00117.2-1"/>
    <property type="match status" value="1"/>
</dbReference>
<dbReference type="PANTHER" id="PTHR33602">
    <property type="entry name" value="REGULATORY PROTEIN RECX FAMILY PROTEIN"/>
    <property type="match status" value="1"/>
</dbReference>
<dbReference type="PANTHER" id="PTHR33602:SF1">
    <property type="entry name" value="REGULATORY PROTEIN RECX FAMILY PROTEIN"/>
    <property type="match status" value="1"/>
</dbReference>